<proteinExistence type="inferred from homology"/>
<evidence type="ECO:0000256" key="4">
    <source>
        <dbReference type="ARBA" id="ARBA00022723"/>
    </source>
</evidence>
<evidence type="ECO:0000256" key="5">
    <source>
        <dbReference type="ARBA" id="ARBA00022771"/>
    </source>
</evidence>
<evidence type="ECO:0000256" key="7">
    <source>
        <dbReference type="ARBA" id="ARBA00023015"/>
    </source>
</evidence>
<sequence length="155" mass="17300">MAERKKSFWDLPSRTKGSERRVALLDDDEEDELEIDSDDVHLQSCLLSLSNQYSDDMGKRKSAKKPNAGKKKLAPLQTNFNCLFCNGVAAILCKIDKNEGVGSLSCKLCGTKWSCPIQDLDEPIDIYSYWIDACDEVAAEQYPAIEASSSRSGRR</sequence>
<dbReference type="PANTHER" id="PTHR20934:SF0">
    <property type="entry name" value="TRANSCRIPTION ELONGATION FACTOR 1 HOMOLOG"/>
    <property type="match status" value="1"/>
</dbReference>
<dbReference type="GO" id="GO:0000993">
    <property type="term" value="F:RNA polymerase II complex binding"/>
    <property type="evidence" value="ECO:0007669"/>
    <property type="project" value="TreeGrafter"/>
</dbReference>
<dbReference type="GO" id="GO:0008023">
    <property type="term" value="C:transcription elongation factor complex"/>
    <property type="evidence" value="ECO:0007669"/>
    <property type="project" value="TreeGrafter"/>
</dbReference>
<name>A0A8X7NGK1_9BASI</name>
<dbReference type="GO" id="GO:0008270">
    <property type="term" value="F:zinc ion binding"/>
    <property type="evidence" value="ECO:0007669"/>
    <property type="project" value="UniProtKB-KW"/>
</dbReference>
<accession>A0A8X7NGK1</accession>
<evidence type="ECO:0000256" key="1">
    <source>
        <dbReference type="ARBA" id="ARBA00003357"/>
    </source>
</evidence>
<keyword evidence="12" id="KW-1185">Reference proteome</keyword>
<comment type="similarity">
    <text evidence="3 10">Belongs to the ELOF1 family.</text>
</comment>
<evidence type="ECO:0000256" key="8">
    <source>
        <dbReference type="ARBA" id="ARBA00023163"/>
    </source>
</evidence>
<dbReference type="FunFam" id="2.20.25.190:FF:000001">
    <property type="entry name" value="Transcription elongation factor 1 homolog"/>
    <property type="match status" value="1"/>
</dbReference>
<evidence type="ECO:0000313" key="11">
    <source>
        <dbReference type="EMBL" id="KAE8271630.1"/>
    </source>
</evidence>
<evidence type="ECO:0000256" key="3">
    <source>
        <dbReference type="ARBA" id="ARBA00009730"/>
    </source>
</evidence>
<evidence type="ECO:0000256" key="2">
    <source>
        <dbReference type="ARBA" id="ARBA00004123"/>
    </source>
</evidence>
<keyword evidence="9 10" id="KW-0539">Nucleus</keyword>
<dbReference type="AlphaFoldDB" id="A0A8X7NGK1"/>
<keyword evidence="8 10" id="KW-0804">Transcription</keyword>
<keyword evidence="7 10" id="KW-0805">Transcription regulation</keyword>
<dbReference type="InterPro" id="IPR007808">
    <property type="entry name" value="Elf1"/>
</dbReference>
<evidence type="ECO:0000256" key="9">
    <source>
        <dbReference type="ARBA" id="ARBA00023242"/>
    </source>
</evidence>
<comment type="subcellular location">
    <subcellularLocation>
        <location evidence="2 10">Nucleus</location>
    </subcellularLocation>
</comment>
<dbReference type="PANTHER" id="PTHR20934">
    <property type="entry name" value="TRANSCRIPTION ELONGATION FACTOR 1 HOMOLOG"/>
    <property type="match status" value="1"/>
</dbReference>
<organism evidence="11 12">
    <name type="scientific">Tilletia walkeri</name>
    <dbReference type="NCBI Taxonomy" id="117179"/>
    <lineage>
        <taxon>Eukaryota</taxon>
        <taxon>Fungi</taxon>
        <taxon>Dikarya</taxon>
        <taxon>Basidiomycota</taxon>
        <taxon>Ustilaginomycotina</taxon>
        <taxon>Exobasidiomycetes</taxon>
        <taxon>Tilletiales</taxon>
        <taxon>Tilletiaceae</taxon>
        <taxon>Tilletia</taxon>
    </lineage>
</organism>
<dbReference type="InterPro" id="IPR038567">
    <property type="entry name" value="T_Elf1_sf"/>
</dbReference>
<dbReference type="Gene3D" id="2.20.25.190">
    <property type="match status" value="1"/>
</dbReference>
<evidence type="ECO:0000256" key="6">
    <source>
        <dbReference type="ARBA" id="ARBA00022833"/>
    </source>
</evidence>
<protein>
    <recommendedName>
        <fullName evidence="10">Transcription elongation factor 1 homolog</fullName>
    </recommendedName>
</protein>
<keyword evidence="5 10" id="KW-0863">Zinc-finger</keyword>
<reference evidence="11" key="2">
    <citation type="journal article" date="2019" name="IMA Fungus">
        <title>Genome sequencing and comparison of five Tilletia species to identify candidate genes for the detection of regulated species infecting wheat.</title>
        <authorList>
            <person name="Nguyen H.D.T."/>
            <person name="Sultana T."/>
            <person name="Kesanakurti P."/>
            <person name="Hambleton S."/>
        </authorList>
    </citation>
    <scope>NUCLEOTIDE SEQUENCE</scope>
    <source>
        <strain evidence="11">DAOMC 236422</strain>
    </source>
</reference>
<keyword evidence="6 10" id="KW-0862">Zinc</keyword>
<dbReference type="SUPFAM" id="SSF57783">
    <property type="entry name" value="Zinc beta-ribbon"/>
    <property type="match status" value="1"/>
</dbReference>
<dbReference type="Pfam" id="PF05129">
    <property type="entry name" value="Zn_ribbon_Elf1"/>
    <property type="match status" value="1"/>
</dbReference>
<reference evidence="11" key="1">
    <citation type="submission" date="2016-04" db="EMBL/GenBank/DDBJ databases">
        <authorList>
            <person name="Nguyen H.D."/>
            <person name="Samba Siva P."/>
            <person name="Cullis J."/>
            <person name="Levesque C.A."/>
            <person name="Hambleton S."/>
        </authorList>
    </citation>
    <scope>NUCLEOTIDE SEQUENCE</scope>
    <source>
        <strain evidence="11">DAOMC 236422</strain>
    </source>
</reference>
<dbReference type="EMBL" id="LWDG02000014">
    <property type="protein sequence ID" value="KAE8271630.1"/>
    <property type="molecule type" value="Genomic_DNA"/>
</dbReference>
<comment type="caution">
    <text evidence="11">The sequence shown here is derived from an EMBL/GenBank/DDBJ whole genome shotgun (WGS) entry which is preliminary data.</text>
</comment>
<comment type="function">
    <text evidence="1 10">Transcription elongation factor implicated in the maintenance of proper chromatin structure in actively transcribed regions.</text>
</comment>
<dbReference type="GO" id="GO:0006368">
    <property type="term" value="P:transcription elongation by RNA polymerase II"/>
    <property type="evidence" value="ECO:0007669"/>
    <property type="project" value="TreeGrafter"/>
</dbReference>
<keyword evidence="4 10" id="KW-0479">Metal-binding</keyword>
<gene>
    <name evidence="11" type="ORF">A4X09_0g720</name>
</gene>
<evidence type="ECO:0000256" key="10">
    <source>
        <dbReference type="RuleBase" id="RU364033"/>
    </source>
</evidence>
<evidence type="ECO:0000313" key="12">
    <source>
        <dbReference type="Proteomes" id="UP000078113"/>
    </source>
</evidence>
<dbReference type="Proteomes" id="UP000078113">
    <property type="component" value="Unassembled WGS sequence"/>
</dbReference>